<accession>A0ABT1ZAM9</accession>
<evidence type="ECO:0000313" key="5">
    <source>
        <dbReference type="Proteomes" id="UP001204320"/>
    </source>
</evidence>
<evidence type="ECO:0000313" key="4">
    <source>
        <dbReference type="EMBL" id="MCR9037277.1"/>
    </source>
</evidence>
<comment type="caution">
    <text evidence="4">The sequence shown here is derived from an EMBL/GenBank/DDBJ whole genome shotgun (WGS) entry which is preliminary data.</text>
</comment>
<dbReference type="InterPro" id="IPR011608">
    <property type="entry name" value="PRD"/>
</dbReference>
<sequence>MQSSKNKVYELLDRRTRDSVISDESLFQASSVASELFVSRTLASQYLNALHADGLLVKVSGRPALFYSKKALEQRYQVEFQSDDFLSVQELINWISSHSRMKYDFEDVIGARTTLRHVIAQIKAAACYPPRGLPLLLVGSVGSGRSGIRKATEKWCVSERIIEGGMPGFTLDAASYEEPSQLLVTLFGKKDSDEGMLAKHPHSLFWVINSQAIDSATWSTLLSYFGNGHEKEPSAVPQSRSRLFFECTSTPDEVMSHAWAKQIPMIACMPSFVDRSLEDREALAVKAFNKESNKIGRRVLVSSIVLHKLASKTYEDGLVGLELDATIACANALADKGESGQALKIYSIHAPGLFDGKASYENMPEEPVLVDVARYDLVSKGSEGFSLLTNVVNDVENNGVTDSSALSQETFAHLSAYFEYLMRNRKHLLAGSSVGDAAGKVINGSFERLGCYVPVSFGAHLSNSMLFFKSNQLAASEWQGRMGRSLRDARLIVGQRLIDETQVMSHVANDLHDYLGLKLDANSLMIGTLFLRACSLRMSAKCRGIIAAHGYSTASSIADSANALLKSHVFDAIDMPLDISANQVADKLKEHLSRFPGKSDLVVLVDMGSLKDIGRCLSETLKVNVGVLNGVSTPMALAAGEQILSNQPMADVLRETAEKSRDAVKYSISECPSVRACIVFTSENGIPAAARLADLFAKSLPRSIDVDLIPCDYMALACGDVIPELEGKDILFAFGVNNPNISGVEFVSLEEIVDADAARTAGINLRNYLTAGEVAILKQNLIKNFSLENLMKHLTILEPNSLMEAVSAAVDSLQENIGAHFSYRMTMRMYIHVGYLVERLVTKDIIEYRGADVFARDHPDFVKAVVSSFKNISIAYGVKMPAEEINYLYDLINIDCGSKI</sequence>
<dbReference type="Gene3D" id="3.40.50.510">
    <property type="entry name" value="Phosphotransferase system, mannose-type IIA component"/>
    <property type="match status" value="1"/>
</dbReference>
<dbReference type="Gene3D" id="1.10.1790.10">
    <property type="entry name" value="PRD domain"/>
    <property type="match status" value="1"/>
</dbReference>
<dbReference type="PROSITE" id="PS51372">
    <property type="entry name" value="PRD_2"/>
    <property type="match status" value="1"/>
</dbReference>
<keyword evidence="1" id="KW-0808">Transferase</keyword>
<evidence type="ECO:0000259" key="2">
    <source>
        <dbReference type="PROSITE" id="PS51096"/>
    </source>
</evidence>
<proteinExistence type="predicted"/>
<dbReference type="InterPro" id="IPR004701">
    <property type="entry name" value="PTS_EIIA_man-typ"/>
</dbReference>
<gene>
    <name evidence="4" type="ORF">NVS32_09985</name>
</gene>
<protein>
    <submittedName>
        <fullName evidence="4">PRD domain-containing protein</fullName>
    </submittedName>
</protein>
<evidence type="ECO:0000256" key="1">
    <source>
        <dbReference type="ARBA" id="ARBA00022679"/>
    </source>
</evidence>
<dbReference type="Pfam" id="PF00874">
    <property type="entry name" value="PRD"/>
    <property type="match status" value="1"/>
</dbReference>
<dbReference type="InterPro" id="IPR036662">
    <property type="entry name" value="PTS_EIIA_man-typ_sf"/>
</dbReference>
<feature type="domain" description="PRD" evidence="3">
    <location>
        <begin position="797"/>
        <end position="900"/>
    </location>
</feature>
<dbReference type="SUPFAM" id="SSF63520">
    <property type="entry name" value="PTS-regulatory domain, PRD"/>
    <property type="match status" value="1"/>
</dbReference>
<name>A0ABT1ZAM9_9ACTN</name>
<keyword evidence="5" id="KW-1185">Reference proteome</keyword>
<organism evidence="4 5">
    <name type="scientific">Tractidigestivibacter montrealensis</name>
    <dbReference type="NCBI Taxonomy" id="2972466"/>
    <lineage>
        <taxon>Bacteria</taxon>
        <taxon>Bacillati</taxon>
        <taxon>Actinomycetota</taxon>
        <taxon>Coriobacteriia</taxon>
        <taxon>Coriobacteriales</taxon>
        <taxon>Atopobiaceae</taxon>
        <taxon>Tractidigestivibacter</taxon>
    </lineage>
</organism>
<evidence type="ECO:0000259" key="3">
    <source>
        <dbReference type="PROSITE" id="PS51372"/>
    </source>
</evidence>
<dbReference type="Proteomes" id="UP001204320">
    <property type="component" value="Unassembled WGS sequence"/>
</dbReference>
<dbReference type="Pfam" id="PF03610">
    <property type="entry name" value="EIIA-man"/>
    <property type="match status" value="1"/>
</dbReference>
<dbReference type="SUPFAM" id="SSF53062">
    <property type="entry name" value="PTS system fructose IIA component-like"/>
    <property type="match status" value="1"/>
</dbReference>
<reference evidence="4 5" key="1">
    <citation type="submission" date="2022-08" db="EMBL/GenBank/DDBJ databases">
        <title>Tractidigestivibacter montrealensis type strain KD21.</title>
        <authorList>
            <person name="Diop K."/>
            <person name="Richard C."/>
            <person name="Routy B."/>
        </authorList>
    </citation>
    <scope>NUCLEOTIDE SEQUENCE [LARGE SCALE GENOMIC DNA]</scope>
    <source>
        <strain evidence="4 5">KD21</strain>
    </source>
</reference>
<feature type="domain" description="PTS EIIA type-4" evidence="2">
    <location>
        <begin position="541"/>
        <end position="664"/>
    </location>
</feature>
<dbReference type="PROSITE" id="PS51096">
    <property type="entry name" value="PTS_EIIA_TYPE_4"/>
    <property type="match status" value="1"/>
</dbReference>
<dbReference type="EMBL" id="JANSKA010000008">
    <property type="protein sequence ID" value="MCR9037277.1"/>
    <property type="molecule type" value="Genomic_DNA"/>
</dbReference>
<dbReference type="InterPro" id="IPR027417">
    <property type="entry name" value="P-loop_NTPase"/>
</dbReference>
<dbReference type="SUPFAM" id="SSF52540">
    <property type="entry name" value="P-loop containing nucleoside triphosphate hydrolases"/>
    <property type="match status" value="1"/>
</dbReference>
<dbReference type="RefSeq" id="WP_258499679.1">
    <property type="nucleotide sequence ID" value="NZ_JANSKA010000008.1"/>
</dbReference>
<dbReference type="InterPro" id="IPR036634">
    <property type="entry name" value="PRD_sf"/>
</dbReference>